<name>A0AAW1PVL6_9CHLO</name>
<dbReference type="SUPFAM" id="SSF52540">
    <property type="entry name" value="P-loop containing nucleoside triphosphate hydrolases"/>
    <property type="match status" value="1"/>
</dbReference>
<accession>A0AAW1PVL6</accession>
<comment type="caution">
    <text evidence="1">The sequence shown here is derived from an EMBL/GenBank/DDBJ whole genome shotgun (WGS) entry which is preliminary data.</text>
</comment>
<dbReference type="AlphaFoldDB" id="A0AAW1PVL6"/>
<reference evidence="1 2" key="1">
    <citation type="journal article" date="2024" name="Nat. Commun.">
        <title>Phylogenomics reveals the evolutionary origins of lichenization in chlorophyte algae.</title>
        <authorList>
            <person name="Puginier C."/>
            <person name="Libourel C."/>
            <person name="Otte J."/>
            <person name="Skaloud P."/>
            <person name="Haon M."/>
            <person name="Grisel S."/>
            <person name="Petersen M."/>
            <person name="Berrin J.G."/>
            <person name="Delaux P.M."/>
            <person name="Dal Grande F."/>
            <person name="Keller J."/>
        </authorList>
    </citation>
    <scope>NUCLEOTIDE SEQUENCE [LARGE SCALE GENOMIC DNA]</scope>
    <source>
        <strain evidence="1 2">SAG 2036</strain>
    </source>
</reference>
<evidence type="ECO:0008006" key="3">
    <source>
        <dbReference type="Google" id="ProtNLM"/>
    </source>
</evidence>
<dbReference type="Gene3D" id="3.40.50.300">
    <property type="entry name" value="P-loop containing nucleotide triphosphate hydrolases"/>
    <property type="match status" value="1"/>
</dbReference>
<organism evidence="1 2">
    <name type="scientific">Symbiochloris irregularis</name>
    <dbReference type="NCBI Taxonomy" id="706552"/>
    <lineage>
        <taxon>Eukaryota</taxon>
        <taxon>Viridiplantae</taxon>
        <taxon>Chlorophyta</taxon>
        <taxon>core chlorophytes</taxon>
        <taxon>Trebouxiophyceae</taxon>
        <taxon>Trebouxiales</taxon>
        <taxon>Trebouxiaceae</taxon>
        <taxon>Symbiochloris</taxon>
    </lineage>
</organism>
<evidence type="ECO:0000313" key="2">
    <source>
        <dbReference type="Proteomes" id="UP001465755"/>
    </source>
</evidence>
<sequence>MIITPVPVGRFTQTLQHSPASYKLRCTPSRSKMATTAVSDGHQHSLSVPEAVTCQQWHHQGRCFDGECEGLHLLSGEVEEQQQWHTLSAERPGRLIVAAGPERSGSTWLYNAVRLLYWCAKKPLHAYWLHTVTDRKLQQRQCGCKGAADVLVKTHCWSDRWDPAHHTHKIFVTHRDLGEVVSSYQRLGWAFDISNSYVHDHQRWKEVSQRDIAFEDIIQKPREELQALAEELGLDRQVDIAEVHQQLNALKPPDSGPPDPVTKLWARHLSPQVLAQLAGSGSAQHQTRPPSNEQLRARFPVYYQQYGY</sequence>
<gene>
    <name evidence="1" type="ORF">WJX73_010153</name>
</gene>
<dbReference type="InterPro" id="IPR027417">
    <property type="entry name" value="P-loop_NTPase"/>
</dbReference>
<proteinExistence type="predicted"/>
<dbReference type="EMBL" id="JALJOQ010000003">
    <property type="protein sequence ID" value="KAK9813795.1"/>
    <property type="molecule type" value="Genomic_DNA"/>
</dbReference>
<dbReference type="Proteomes" id="UP001465755">
    <property type="component" value="Unassembled WGS sequence"/>
</dbReference>
<keyword evidence="2" id="KW-1185">Reference proteome</keyword>
<evidence type="ECO:0000313" key="1">
    <source>
        <dbReference type="EMBL" id="KAK9813795.1"/>
    </source>
</evidence>
<protein>
    <recommendedName>
        <fullName evidence="3">Sulfotransferase</fullName>
    </recommendedName>
</protein>